<keyword evidence="3" id="KW-1185">Reference proteome</keyword>
<organism evidence="2 3">
    <name type="scientific">Bombardia bombarda</name>
    <dbReference type="NCBI Taxonomy" id="252184"/>
    <lineage>
        <taxon>Eukaryota</taxon>
        <taxon>Fungi</taxon>
        <taxon>Dikarya</taxon>
        <taxon>Ascomycota</taxon>
        <taxon>Pezizomycotina</taxon>
        <taxon>Sordariomycetes</taxon>
        <taxon>Sordariomycetidae</taxon>
        <taxon>Sordariales</taxon>
        <taxon>Lasiosphaeriaceae</taxon>
        <taxon>Bombardia</taxon>
    </lineage>
</organism>
<keyword evidence="1" id="KW-0812">Transmembrane</keyword>
<evidence type="ECO:0000313" key="2">
    <source>
        <dbReference type="EMBL" id="KAK0621218.1"/>
    </source>
</evidence>
<keyword evidence="1" id="KW-0472">Membrane</keyword>
<dbReference type="Proteomes" id="UP001174934">
    <property type="component" value="Unassembled WGS sequence"/>
</dbReference>
<feature type="transmembrane region" description="Helical" evidence="1">
    <location>
        <begin position="47"/>
        <end position="64"/>
    </location>
</feature>
<dbReference type="EMBL" id="JAULSR010000004">
    <property type="protein sequence ID" value="KAK0621218.1"/>
    <property type="molecule type" value="Genomic_DNA"/>
</dbReference>
<sequence length="75" mass="8795">MCGTSFSRVIVDKRPEEGFGFILLFHYAVLGFQVFSFSSSRIRYKDWISYGISTLVVFSFLHWLEWNSSKPCLLF</sequence>
<dbReference type="AlphaFoldDB" id="A0AA40C1N8"/>
<accession>A0AA40C1N8</accession>
<evidence type="ECO:0000256" key="1">
    <source>
        <dbReference type="SAM" id="Phobius"/>
    </source>
</evidence>
<feature type="transmembrane region" description="Helical" evidence="1">
    <location>
        <begin position="18"/>
        <end position="35"/>
    </location>
</feature>
<protein>
    <submittedName>
        <fullName evidence="2">Uncharacterized protein</fullName>
    </submittedName>
</protein>
<name>A0AA40C1N8_9PEZI</name>
<evidence type="ECO:0000313" key="3">
    <source>
        <dbReference type="Proteomes" id="UP001174934"/>
    </source>
</evidence>
<reference evidence="2" key="1">
    <citation type="submission" date="2023-06" db="EMBL/GenBank/DDBJ databases">
        <title>Genome-scale phylogeny and comparative genomics of the fungal order Sordariales.</title>
        <authorList>
            <consortium name="Lawrence Berkeley National Laboratory"/>
            <person name="Hensen N."/>
            <person name="Bonometti L."/>
            <person name="Westerberg I."/>
            <person name="Brannstrom I.O."/>
            <person name="Guillou S."/>
            <person name="Cros-Aarteil S."/>
            <person name="Calhoun S."/>
            <person name="Haridas S."/>
            <person name="Kuo A."/>
            <person name="Mondo S."/>
            <person name="Pangilinan J."/>
            <person name="Riley R."/>
            <person name="LaButti K."/>
            <person name="Andreopoulos B."/>
            <person name="Lipzen A."/>
            <person name="Chen C."/>
            <person name="Yanf M."/>
            <person name="Daum C."/>
            <person name="Ng V."/>
            <person name="Clum A."/>
            <person name="Steindorff A."/>
            <person name="Ohm R."/>
            <person name="Martin F."/>
            <person name="Silar P."/>
            <person name="Natvig D."/>
            <person name="Lalanne C."/>
            <person name="Gautier V."/>
            <person name="Ament-velasquez S.L."/>
            <person name="Kruys A."/>
            <person name="Hutchinson M.I."/>
            <person name="Powell A.J."/>
            <person name="Barry K."/>
            <person name="Miller A.N."/>
            <person name="Grigoriev I.V."/>
            <person name="Debuchy R."/>
            <person name="Gladieux P."/>
            <person name="Thoren M.H."/>
            <person name="Johannesson H."/>
        </authorList>
    </citation>
    <scope>NUCLEOTIDE SEQUENCE</scope>
    <source>
        <strain evidence="2">SMH3391-2</strain>
    </source>
</reference>
<keyword evidence="1" id="KW-1133">Transmembrane helix</keyword>
<gene>
    <name evidence="2" type="ORF">B0T17DRAFT_533332</name>
</gene>
<comment type="caution">
    <text evidence="2">The sequence shown here is derived from an EMBL/GenBank/DDBJ whole genome shotgun (WGS) entry which is preliminary data.</text>
</comment>
<proteinExistence type="predicted"/>